<dbReference type="InterPro" id="IPR037590">
    <property type="entry name" value="WDR24"/>
</dbReference>
<dbReference type="PANTHER" id="PTHR46200:SF1">
    <property type="entry name" value="GATOR COMPLEX PROTEIN WDR24"/>
    <property type="match status" value="1"/>
</dbReference>
<accession>A0ABN7S7I7</accession>
<feature type="region of interest" description="Disordered" evidence="3">
    <location>
        <begin position="625"/>
        <end position="714"/>
    </location>
</feature>
<keyword evidence="1" id="KW-0853">WD repeat</keyword>
<dbReference type="InterPro" id="IPR036322">
    <property type="entry name" value="WD40_repeat_dom_sf"/>
</dbReference>
<feature type="compositionally biased region" description="Acidic residues" evidence="3">
    <location>
        <begin position="691"/>
        <end position="704"/>
    </location>
</feature>
<name>A0ABN7S7I7_OIKDI</name>
<evidence type="ECO:0000256" key="2">
    <source>
        <dbReference type="ARBA" id="ARBA00022737"/>
    </source>
</evidence>
<keyword evidence="5" id="KW-1185">Reference proteome</keyword>
<evidence type="ECO:0000256" key="1">
    <source>
        <dbReference type="ARBA" id="ARBA00022574"/>
    </source>
</evidence>
<dbReference type="Proteomes" id="UP001158576">
    <property type="component" value="Chromosome XSR"/>
</dbReference>
<evidence type="ECO:0000256" key="3">
    <source>
        <dbReference type="SAM" id="MobiDB-lite"/>
    </source>
</evidence>
<feature type="compositionally biased region" description="Acidic residues" evidence="3">
    <location>
        <begin position="640"/>
        <end position="655"/>
    </location>
</feature>
<evidence type="ECO:0000313" key="4">
    <source>
        <dbReference type="EMBL" id="CAG5094562.1"/>
    </source>
</evidence>
<gene>
    <name evidence="4" type="ORF">OKIOD_LOCUS5225</name>
</gene>
<dbReference type="EMBL" id="OU015569">
    <property type="protein sequence ID" value="CAG5094562.1"/>
    <property type="molecule type" value="Genomic_DNA"/>
</dbReference>
<reference evidence="4 5" key="1">
    <citation type="submission" date="2021-04" db="EMBL/GenBank/DDBJ databases">
        <authorList>
            <person name="Bliznina A."/>
        </authorList>
    </citation>
    <scope>NUCLEOTIDE SEQUENCE [LARGE SCALE GENOMIC DNA]</scope>
</reference>
<sequence>MIPEYRSECSVSLLQRNDCPRNGNKGFVEVASWNDWVVAAPTEKTLFLIHRENKRLNTVHLDLHEILPSTTNVAKRKILDLAIYYSEKKEEVSIYIYVMLEQAEKKFSIYEIKFLRTKSIDDIKNGSAERRSQLLLDPPVNAESQATPSKSKLSKFQLGFDRNPFTKGNDEPRPVRIYIYGILGQKGRIFCYDLDKSTSARNNSARKVMTFETNQVPLCFEAGNTEVTKENPIERGKLAVVIRQGNAGNLGDPNIKIKEDVSKNSTTPNNGKREVKIPGIYKCPELIRWHPHKDWLCVVSVKDNTYAPVGRQVCLFDLAESRNPKSDRSKRSKARYEFQLDSSGQVFVSWRPCSSCDPNAHTYNPFQFLYYTSSEEATPVYLMDFRRASVPIGVFKAQGESIRCISVNQNGRGMYAATIEGKVHYFAFKANDVLYSSVEDKLPKRAIAIAPSGEIIQSVSINKTAGKRSSHELIPTQSLSFEHPRSYYHKRQSSMNGLDDMRSSVSSTNSDLGSYSYESDLIHERSSLKTSKNREDFPKIGDSAAGFVQDRTFSVIYSPPRPSAFAEFAELMRIPEGESPAVQARQIAELATELGVMNQDFYVRLADFLEDVPLSRIEEIPADLAPAAPNESLDNVSGELSDESDAFSETNEEQELGTMVYNDPPPPIYTQNSDAKSQISSSSITRREIPSEDSEAVNTDIEEEEPKKRKQRCSPARDIKPRTCLMVIDCKSLVQQAELKTEDLVFRLFAQEVANIQTFECIQAAVVAVCVLGEKIVKILESEGVPCDLIESWFLEYFDYLSSRSLFIQKTLISRRCPIANIREMLYKMTLENLDEHIMLMLMELSSLMPADDSGLETMHSGPSYRVTYPLGCGHCRMQQTNEPGVATSCEKCKRFIICDVCKLPCSDSLSQFCRLCRHGGHVEHYEAWEAENSRCMVAGCECVGH</sequence>
<proteinExistence type="predicted"/>
<evidence type="ECO:0000313" key="5">
    <source>
        <dbReference type="Proteomes" id="UP001158576"/>
    </source>
</evidence>
<dbReference type="PANTHER" id="PTHR46200">
    <property type="entry name" value="GATOR COMPLEX PROTEIN WDR24"/>
    <property type="match status" value="1"/>
</dbReference>
<organism evidence="4 5">
    <name type="scientific">Oikopleura dioica</name>
    <name type="common">Tunicate</name>
    <dbReference type="NCBI Taxonomy" id="34765"/>
    <lineage>
        <taxon>Eukaryota</taxon>
        <taxon>Metazoa</taxon>
        <taxon>Chordata</taxon>
        <taxon>Tunicata</taxon>
        <taxon>Appendicularia</taxon>
        <taxon>Copelata</taxon>
        <taxon>Oikopleuridae</taxon>
        <taxon>Oikopleura</taxon>
    </lineage>
</organism>
<dbReference type="SUPFAM" id="SSF50978">
    <property type="entry name" value="WD40 repeat-like"/>
    <property type="match status" value="1"/>
</dbReference>
<keyword evidence="2" id="KW-0677">Repeat</keyword>
<protein>
    <submittedName>
        <fullName evidence="4">Oidioi.mRNA.OKI2018_I69.XSR.g13667.t1.cds</fullName>
    </submittedName>
</protein>